<proteinExistence type="predicted"/>
<organism evidence="1 2">
    <name type="scientific">Vibrio diazotrophicus</name>
    <dbReference type="NCBI Taxonomy" id="685"/>
    <lineage>
        <taxon>Bacteria</taxon>
        <taxon>Pseudomonadati</taxon>
        <taxon>Pseudomonadota</taxon>
        <taxon>Gammaproteobacteria</taxon>
        <taxon>Vibrionales</taxon>
        <taxon>Vibrionaceae</taxon>
        <taxon>Vibrio</taxon>
    </lineage>
</organism>
<dbReference type="RefSeq" id="WP_258401225.1">
    <property type="nucleotide sequence ID" value="NZ_QLTR01000019.1"/>
</dbReference>
<dbReference type="EMBL" id="QLTR01000019">
    <property type="protein sequence ID" value="RAS60988.1"/>
    <property type="molecule type" value="Genomic_DNA"/>
</dbReference>
<sequence>MVLKTLSAEREKITVFFPSLVRRIGGEKAKELKAIASEHKCELKRIRRSRNWQISGFFEQLSDYNQQLKVSGIVTDTPFIVEKISEALKLYEQASLPERLAALISKNENITLAELMDKTGCTIAQARLARDENEL</sequence>
<evidence type="ECO:0000313" key="1">
    <source>
        <dbReference type="EMBL" id="RAS60988.1"/>
    </source>
</evidence>
<dbReference type="InterPro" id="IPR022253">
    <property type="entry name" value="Ribosome_recyc_fac_bac"/>
</dbReference>
<name>A0A329EDF0_VIBDI</name>
<comment type="caution">
    <text evidence="1">The sequence shown here is derived from an EMBL/GenBank/DDBJ whole genome shotgun (WGS) entry which is preliminary data.</text>
</comment>
<dbReference type="Pfam" id="PF12614">
    <property type="entry name" value="RRF_GI"/>
    <property type="match status" value="1"/>
</dbReference>
<accession>A0A329EDF0</accession>
<protein>
    <submittedName>
        <fullName evidence="1">Ribosome recycling factor</fullName>
    </submittedName>
</protein>
<reference evidence="1 2" key="1">
    <citation type="submission" date="2018-06" db="EMBL/GenBank/DDBJ databases">
        <title>Freshwater and sediment microbial communities from various areas in North America, analyzing microbe dynamics in response to fracking.</title>
        <authorList>
            <person name="Lamendella R."/>
        </authorList>
    </citation>
    <scope>NUCLEOTIDE SEQUENCE [LARGE SCALE GENOMIC DNA]</scope>
    <source>
        <strain evidence="1 2">99A</strain>
    </source>
</reference>
<dbReference type="AlphaFoldDB" id="A0A329EDF0"/>
<evidence type="ECO:0000313" key="2">
    <source>
        <dbReference type="Proteomes" id="UP000248729"/>
    </source>
</evidence>
<gene>
    <name evidence="1" type="ORF">DET48_11917</name>
</gene>
<dbReference type="Proteomes" id="UP000248729">
    <property type="component" value="Unassembled WGS sequence"/>
</dbReference>